<keyword evidence="1" id="KW-0812">Transmembrane</keyword>
<accession>A0ABQ6FEU6</accession>
<protein>
    <recommendedName>
        <fullName evidence="2">DUF4126 domain-containing protein</fullName>
    </recommendedName>
</protein>
<feature type="transmembrane region" description="Helical" evidence="1">
    <location>
        <begin position="28"/>
        <end position="56"/>
    </location>
</feature>
<gene>
    <name evidence="3" type="ORF">GCM10007933_36000</name>
</gene>
<feature type="transmembrane region" description="Helical" evidence="1">
    <location>
        <begin position="185"/>
        <end position="206"/>
    </location>
</feature>
<evidence type="ECO:0000313" key="4">
    <source>
        <dbReference type="Proteomes" id="UP001157167"/>
    </source>
</evidence>
<dbReference type="EMBL" id="BSPX01000073">
    <property type="protein sequence ID" value="GLT24128.1"/>
    <property type="molecule type" value="Genomic_DNA"/>
</dbReference>
<feature type="transmembrane region" description="Helical" evidence="1">
    <location>
        <begin position="68"/>
        <end position="90"/>
    </location>
</feature>
<dbReference type="RefSeq" id="WP_284189292.1">
    <property type="nucleotide sequence ID" value="NZ_BSPX01000073.1"/>
</dbReference>
<feature type="domain" description="DUF4126" evidence="2">
    <location>
        <begin position="33"/>
        <end position="202"/>
    </location>
</feature>
<evidence type="ECO:0000313" key="3">
    <source>
        <dbReference type="EMBL" id="GLT24128.1"/>
    </source>
</evidence>
<keyword evidence="1" id="KW-0472">Membrane</keyword>
<keyword evidence="1" id="KW-1133">Transmembrane helix</keyword>
<sequence>MDIAGLDPSTLADSVKPLLDWRDVPVDLASLAALAAGLGWASGLRLYALVFVLGALERFAGAHLPGGLGVLAHPLVLGVSGLLLLVEFFADKLPWLDSLWDAAHTFIRIPAGAALAAAVMGDQSGALQIAMGLLGGTLAAGTHFAKASARAAINTSPEPVSNVVTSLGEDALFAGGMWTLIHQPLLFLGALAVFCVLAVVMIAMLWRFVARIFRRRPQATN</sequence>
<name>A0ABQ6FEU6_9RHOO</name>
<proteinExistence type="predicted"/>
<evidence type="ECO:0000259" key="2">
    <source>
        <dbReference type="Pfam" id="PF13548"/>
    </source>
</evidence>
<reference evidence="4" key="1">
    <citation type="journal article" date="2019" name="Int. J. Syst. Evol. Microbiol.">
        <title>The Global Catalogue of Microorganisms (GCM) 10K type strain sequencing project: providing services to taxonomists for standard genome sequencing and annotation.</title>
        <authorList>
            <consortium name="The Broad Institute Genomics Platform"/>
            <consortium name="The Broad Institute Genome Sequencing Center for Infectious Disease"/>
            <person name="Wu L."/>
            <person name="Ma J."/>
        </authorList>
    </citation>
    <scope>NUCLEOTIDE SEQUENCE [LARGE SCALE GENOMIC DNA]</scope>
    <source>
        <strain evidence="4">NBRC 102407</strain>
    </source>
</reference>
<dbReference type="Pfam" id="PF13548">
    <property type="entry name" value="DUF4126"/>
    <property type="match status" value="1"/>
</dbReference>
<evidence type="ECO:0000256" key="1">
    <source>
        <dbReference type="SAM" id="Phobius"/>
    </source>
</evidence>
<comment type="caution">
    <text evidence="3">The sequence shown here is derived from an EMBL/GenBank/DDBJ whole genome shotgun (WGS) entry which is preliminary data.</text>
</comment>
<dbReference type="InterPro" id="IPR025196">
    <property type="entry name" value="DUF4126"/>
</dbReference>
<keyword evidence="4" id="KW-1185">Reference proteome</keyword>
<dbReference type="Proteomes" id="UP001157167">
    <property type="component" value="Unassembled WGS sequence"/>
</dbReference>
<organism evidence="3 4">
    <name type="scientific">Zoogloea oryzae</name>
    <dbReference type="NCBI Taxonomy" id="310767"/>
    <lineage>
        <taxon>Bacteria</taxon>
        <taxon>Pseudomonadati</taxon>
        <taxon>Pseudomonadota</taxon>
        <taxon>Betaproteobacteria</taxon>
        <taxon>Rhodocyclales</taxon>
        <taxon>Zoogloeaceae</taxon>
        <taxon>Zoogloea</taxon>
    </lineage>
</organism>